<evidence type="ECO:0000256" key="12">
    <source>
        <dbReference type="RuleBase" id="RU003484"/>
    </source>
</evidence>
<gene>
    <name evidence="10 14" type="primary">secY</name>
    <name evidence="14" type="ORF">BUCNMO_378</name>
</gene>
<protein>
    <recommendedName>
        <fullName evidence="9 10">Protein translocase subunit SecY</fullName>
    </recommendedName>
</protein>
<dbReference type="PROSITE" id="PS00756">
    <property type="entry name" value="SECY_2"/>
    <property type="match status" value="1"/>
</dbReference>
<comment type="subcellular location">
    <subcellularLocation>
        <location evidence="10">Cell membrane</location>
        <topology evidence="10">Multi-pass membrane protein</topology>
    </subcellularLocation>
    <subcellularLocation>
        <location evidence="1 12">Membrane</location>
        <topology evidence="1 12">Multi-pass membrane protein</topology>
    </subcellularLocation>
</comment>
<evidence type="ECO:0000313" key="14">
    <source>
        <dbReference type="EMBL" id="BBI01381.1"/>
    </source>
</evidence>
<comment type="function">
    <text evidence="10 11">The central subunit of the protein translocation channel SecYEG. Consists of two halves formed by TMs 1-5 and 6-10. These two domains form a lateral gate at the front which open onto the bilayer between TMs 2 and 7, and are clamped together by SecE at the back. The channel is closed by both a pore ring composed of hydrophobic SecY resides and a short helix (helix 2A) on the extracellular side of the membrane which forms a plug. The plug probably moves laterally to allow the channel to open. The ring and the pore may move independently.</text>
</comment>
<proteinExistence type="inferred from homology"/>
<evidence type="ECO:0000256" key="9">
    <source>
        <dbReference type="ARBA" id="ARBA00039733"/>
    </source>
</evidence>
<dbReference type="InterPro" id="IPR023201">
    <property type="entry name" value="SecY_dom_sf"/>
</dbReference>
<evidence type="ECO:0000256" key="5">
    <source>
        <dbReference type="ARBA" id="ARBA00022927"/>
    </source>
</evidence>
<organism evidence="14 15">
    <name type="scientific">Buchnera aphidicola</name>
    <name type="common">Nipponaphis monzeni</name>
    <dbReference type="NCBI Taxonomy" id="2495405"/>
    <lineage>
        <taxon>Bacteria</taxon>
        <taxon>Pseudomonadati</taxon>
        <taxon>Pseudomonadota</taxon>
        <taxon>Gammaproteobacteria</taxon>
        <taxon>Enterobacterales</taxon>
        <taxon>Erwiniaceae</taxon>
        <taxon>Buchnera</taxon>
    </lineage>
</organism>
<feature type="transmembrane region" description="Helical" evidence="10">
    <location>
        <begin position="397"/>
        <end position="418"/>
    </location>
</feature>
<evidence type="ECO:0000256" key="4">
    <source>
        <dbReference type="ARBA" id="ARBA00022692"/>
    </source>
</evidence>
<dbReference type="Gene3D" id="1.10.3370.10">
    <property type="entry name" value="SecY subunit domain"/>
    <property type="match status" value="1"/>
</dbReference>
<sequence>MVKTIGFGFKKLNIEFNIIQKKIFFVVFSILIFRIGSCIPIPGIDTTVLSKFFHRNNGTILEMLNMFSGGALNRASIFSLGIMPYISSSIIVQLLTLIVPYFSDIKKEGDSGQRKLNRYIRYLTLLLATIQSIGFVVGLPNIPGINHLVIEKNCYFYLTAMFSLVTGTIFLMWLGELITDYGVGNGISLIIFTGIISSIPSSILYTINQLNQSCLSFLFFMIVILLIFVITYLVVFVEKSQRKITIHYGKQQKGRKLYAVQNTHLPLKVNIAGVIPAIFASSVVLFPATMLTWFGIGKHWSFALIISEYFRPNSCIYLLVYSISIFLFCFIYTGLVFNVRETSDNLKKSGAFIPGIRPGEQTSRYVSKIIMRLTLIGSVYIVFICLIPELMRTFLKVSFYFGGTSLLIVVVVIIDFINHLQTLALSNRYKSMLKKSNLNFIKD</sequence>
<keyword evidence="10" id="KW-1003">Cell membrane</keyword>
<dbReference type="GO" id="GO:0065002">
    <property type="term" value="P:intracellular protein transmembrane transport"/>
    <property type="evidence" value="ECO:0007669"/>
    <property type="project" value="UniProtKB-UniRule"/>
</dbReference>
<dbReference type="InterPro" id="IPR030659">
    <property type="entry name" value="SecY_CS"/>
</dbReference>
<dbReference type="Pfam" id="PF00344">
    <property type="entry name" value="SecY"/>
    <property type="match status" value="1"/>
</dbReference>
<accession>A0A455TAK0</accession>
<dbReference type="PRINTS" id="PR00303">
    <property type="entry name" value="SECYTRNLCASE"/>
</dbReference>
<evidence type="ECO:0000256" key="1">
    <source>
        <dbReference type="ARBA" id="ARBA00004141"/>
    </source>
</evidence>
<evidence type="ECO:0000313" key="15">
    <source>
        <dbReference type="Proteomes" id="UP000317544"/>
    </source>
</evidence>
<evidence type="ECO:0000256" key="3">
    <source>
        <dbReference type="ARBA" id="ARBA00022448"/>
    </source>
</evidence>
<dbReference type="GO" id="GO:0006605">
    <property type="term" value="P:protein targeting"/>
    <property type="evidence" value="ECO:0007669"/>
    <property type="project" value="UniProtKB-UniRule"/>
</dbReference>
<keyword evidence="8 10" id="KW-0472">Membrane</keyword>
<evidence type="ECO:0000256" key="8">
    <source>
        <dbReference type="ARBA" id="ARBA00023136"/>
    </source>
</evidence>
<evidence type="ECO:0000256" key="11">
    <source>
        <dbReference type="RuleBase" id="RU000537"/>
    </source>
</evidence>
<dbReference type="GO" id="GO:0005886">
    <property type="term" value="C:plasma membrane"/>
    <property type="evidence" value="ECO:0007669"/>
    <property type="project" value="UniProtKB-SubCell"/>
</dbReference>
<reference evidence="14 15" key="1">
    <citation type="journal article" date="2019" name="Proc. Natl. Acad. Sci. U.S.A.">
        <title>Exaggeration and cooption of innate immunity for social defense.</title>
        <authorList>
            <person name="Kutsukake M."/>
            <person name="Moriyama M."/>
            <person name="Shigenobu S."/>
            <person name="Meng X.-Y."/>
            <person name="Nikoh N."/>
            <person name="Noda C."/>
            <person name="Kobayashi S."/>
            <person name="Fukatsu T."/>
        </authorList>
    </citation>
    <scope>NUCLEOTIDE SEQUENCE [LARGE SCALE GENOMIC DNA]</scope>
    <source>
        <strain evidence="14 15">Nmo</strain>
    </source>
</reference>
<comment type="subunit">
    <text evidence="10">Component of the Sec protein translocase complex. Heterotrimer consisting of SecY, SecE and SecG subunits. The heterotrimers can form oligomers, although 1 heterotrimer is thought to be able to translocate proteins. Interacts with the ribosome. Interacts with SecDF, and other proteins may be involved. Interacts with SecA.</text>
</comment>
<dbReference type="SUPFAM" id="SSF103491">
    <property type="entry name" value="Preprotein translocase SecY subunit"/>
    <property type="match status" value="1"/>
</dbReference>
<dbReference type="InterPro" id="IPR002208">
    <property type="entry name" value="SecY/SEC61-alpha"/>
</dbReference>
<dbReference type="OrthoDB" id="9809248at2"/>
<dbReference type="PANTHER" id="PTHR10906">
    <property type="entry name" value="SECY/SEC61-ALPHA FAMILY MEMBER"/>
    <property type="match status" value="1"/>
</dbReference>
<feature type="transmembrane region" description="Helical" evidence="10">
    <location>
        <begin position="122"/>
        <end position="143"/>
    </location>
</feature>
<feature type="transmembrane region" description="Helical" evidence="10">
    <location>
        <begin position="271"/>
        <end position="296"/>
    </location>
</feature>
<dbReference type="AlphaFoldDB" id="A0A455TAK0"/>
<evidence type="ECO:0000256" key="13">
    <source>
        <dbReference type="RuleBase" id="RU004349"/>
    </source>
</evidence>
<evidence type="ECO:0000256" key="2">
    <source>
        <dbReference type="ARBA" id="ARBA00005751"/>
    </source>
</evidence>
<feature type="transmembrane region" description="Helical" evidence="10">
    <location>
        <begin position="155"/>
        <end position="174"/>
    </location>
</feature>
<feature type="transmembrane region" description="Helical" evidence="10">
    <location>
        <begin position="82"/>
        <end position="102"/>
    </location>
</feature>
<dbReference type="Proteomes" id="UP000317544">
    <property type="component" value="Chromosome"/>
</dbReference>
<keyword evidence="6 10" id="KW-1133">Transmembrane helix</keyword>
<dbReference type="GO" id="GO:0043952">
    <property type="term" value="P:protein transport by the Sec complex"/>
    <property type="evidence" value="ECO:0007669"/>
    <property type="project" value="UniProtKB-UniRule"/>
</dbReference>
<feature type="transmembrane region" description="Helical" evidence="10">
    <location>
        <begin position="186"/>
        <end position="205"/>
    </location>
</feature>
<dbReference type="HAMAP" id="MF_01465">
    <property type="entry name" value="SecY"/>
    <property type="match status" value="1"/>
</dbReference>
<keyword evidence="4 10" id="KW-0812">Transmembrane</keyword>
<dbReference type="FunFam" id="1.10.3370.10:FF:000001">
    <property type="entry name" value="Preprotein translocase subunit SecY"/>
    <property type="match status" value="1"/>
</dbReference>
<name>A0A455TAK0_9GAMM</name>
<dbReference type="PIRSF" id="PIRSF004557">
    <property type="entry name" value="SecY"/>
    <property type="match status" value="1"/>
</dbReference>
<evidence type="ECO:0000256" key="6">
    <source>
        <dbReference type="ARBA" id="ARBA00022989"/>
    </source>
</evidence>
<feature type="transmembrane region" description="Helical" evidence="10">
    <location>
        <begin position="369"/>
        <end position="391"/>
    </location>
</feature>
<feature type="transmembrane region" description="Helical" evidence="10">
    <location>
        <begin position="217"/>
        <end position="237"/>
    </location>
</feature>
<keyword evidence="3 10" id="KW-0813">Transport</keyword>
<keyword evidence="15" id="KW-1185">Reference proteome</keyword>
<dbReference type="EMBL" id="AP019379">
    <property type="protein sequence ID" value="BBI01381.1"/>
    <property type="molecule type" value="Genomic_DNA"/>
</dbReference>
<feature type="transmembrane region" description="Helical" evidence="10">
    <location>
        <begin position="316"/>
        <end position="339"/>
    </location>
</feature>
<evidence type="ECO:0000256" key="7">
    <source>
        <dbReference type="ARBA" id="ARBA00023010"/>
    </source>
</evidence>
<dbReference type="PROSITE" id="PS00755">
    <property type="entry name" value="SECY_1"/>
    <property type="match status" value="1"/>
</dbReference>
<comment type="similarity">
    <text evidence="2 10 13">Belongs to the SecY/SEC61-alpha family.</text>
</comment>
<dbReference type="InterPro" id="IPR026593">
    <property type="entry name" value="SecY"/>
</dbReference>
<dbReference type="RefSeq" id="WP_158345129.1">
    <property type="nucleotide sequence ID" value="NZ_AP019379.1"/>
</dbReference>
<dbReference type="NCBIfam" id="TIGR00967">
    <property type="entry name" value="3a0501s007"/>
    <property type="match status" value="1"/>
</dbReference>
<keyword evidence="7 10" id="KW-0811">Translocation</keyword>
<evidence type="ECO:0000256" key="10">
    <source>
        <dbReference type="HAMAP-Rule" id="MF_01465"/>
    </source>
</evidence>
<feature type="transmembrane region" description="Helical" evidence="10">
    <location>
        <begin position="23"/>
        <end position="44"/>
    </location>
</feature>
<keyword evidence="5 10" id="KW-0653">Protein transport</keyword>